<dbReference type="InterPro" id="IPR043132">
    <property type="entry name" value="BCAT-like_C"/>
</dbReference>
<proteinExistence type="predicted"/>
<keyword evidence="2" id="KW-1185">Reference proteome</keyword>
<accession>A0ABQ0E2R0</accession>
<dbReference type="RefSeq" id="WP_411915791.1">
    <property type="nucleotide sequence ID" value="NZ_BAAFSF010000004.1"/>
</dbReference>
<dbReference type="Proteomes" id="UP001628220">
    <property type="component" value="Unassembled WGS sequence"/>
</dbReference>
<dbReference type="SUPFAM" id="SSF56752">
    <property type="entry name" value="D-aminoacid aminotransferase-like PLP-dependent enzymes"/>
    <property type="match status" value="1"/>
</dbReference>
<protein>
    <submittedName>
        <fullName evidence="1">Aminotransferase class IV family protein</fullName>
    </submittedName>
</protein>
<reference evidence="1 2" key="1">
    <citation type="journal article" date="2025" name="Int. J. Syst. Evol. Microbiol.">
        <title>Desulfovibrio falkowii sp. nov., Porphyromonas miyakawae sp. nov., Mediterraneibacter flintii sp. nov. and Owariibacterium komagatae gen. nov., sp. nov., isolated from human faeces.</title>
        <authorList>
            <person name="Hamaguchi T."/>
            <person name="Ohara M."/>
            <person name="Hisatomi A."/>
            <person name="Sekiguchi K."/>
            <person name="Takeda J.I."/>
            <person name="Ueyama J."/>
            <person name="Ito M."/>
            <person name="Nishiwaki H."/>
            <person name="Ogi T."/>
            <person name="Hirayama M."/>
            <person name="Ohkuma M."/>
            <person name="Sakamoto M."/>
            <person name="Ohno K."/>
        </authorList>
    </citation>
    <scope>NUCLEOTIDE SEQUENCE [LARGE SCALE GENOMIC DNA]</scope>
    <source>
        <strain evidence="1 2">13CB11C</strain>
    </source>
</reference>
<gene>
    <name evidence="1" type="ORF">Tsumi_11250</name>
</gene>
<evidence type="ECO:0000313" key="2">
    <source>
        <dbReference type="Proteomes" id="UP001628220"/>
    </source>
</evidence>
<comment type="caution">
    <text evidence="1">The sequence shown here is derived from an EMBL/GenBank/DDBJ whole genome shotgun (WGS) entry which is preliminary data.</text>
</comment>
<keyword evidence="1" id="KW-0032">Aminotransferase</keyword>
<dbReference type="EMBL" id="BAAFSF010000004">
    <property type="protein sequence ID" value="GAB1252019.1"/>
    <property type="molecule type" value="Genomic_DNA"/>
</dbReference>
<evidence type="ECO:0000313" key="1">
    <source>
        <dbReference type="EMBL" id="GAB1252019.1"/>
    </source>
</evidence>
<dbReference type="Gene3D" id="3.20.10.10">
    <property type="entry name" value="D-amino Acid Aminotransferase, subunit A, domain 2"/>
    <property type="match status" value="1"/>
</dbReference>
<organism evidence="1 2">
    <name type="scientific">Porphyromonas miyakawae</name>
    <dbReference type="NCBI Taxonomy" id="3137470"/>
    <lineage>
        <taxon>Bacteria</taxon>
        <taxon>Pseudomonadati</taxon>
        <taxon>Bacteroidota</taxon>
        <taxon>Bacteroidia</taxon>
        <taxon>Bacteroidales</taxon>
        <taxon>Porphyromonadaceae</taxon>
        <taxon>Porphyromonas</taxon>
    </lineage>
</organism>
<dbReference type="InterPro" id="IPR043131">
    <property type="entry name" value="BCAT-like_N"/>
</dbReference>
<dbReference type="InterPro" id="IPR001544">
    <property type="entry name" value="Aminotrans_IV"/>
</dbReference>
<dbReference type="Pfam" id="PF01063">
    <property type="entry name" value="Aminotran_4"/>
    <property type="match status" value="1"/>
</dbReference>
<keyword evidence="1" id="KW-0808">Transferase</keyword>
<dbReference type="Gene3D" id="3.30.470.10">
    <property type="match status" value="1"/>
</dbReference>
<sequence>MIKELFIESIRIFFGVPQLLHYHIQRMDRTGLAKGFIPPCLPDLVQIMPKELGQKVVKCRILYREEIEEISFAEYSYRPIRSVVPVRLPAGYTYSYKSADRRVLDELRAQSGADEVLLVNDDGLLTDSSFSNLALLQDGKWYTPLTPLLEGVRRAYLIDQGFLTPRDIPLSELKQYSLIRFINAMRSV</sequence>
<dbReference type="InterPro" id="IPR036038">
    <property type="entry name" value="Aminotransferase-like"/>
</dbReference>
<name>A0ABQ0E2R0_9PORP</name>
<dbReference type="GO" id="GO:0008483">
    <property type="term" value="F:transaminase activity"/>
    <property type="evidence" value="ECO:0007669"/>
    <property type="project" value="UniProtKB-KW"/>
</dbReference>